<protein>
    <submittedName>
        <fullName evidence="6">ABC transporter ATP-binding protein</fullName>
    </submittedName>
</protein>
<dbReference type="InterPro" id="IPR050683">
    <property type="entry name" value="Bact_Polysacc_Export_ATP-bd"/>
</dbReference>
<dbReference type="InterPro" id="IPR027417">
    <property type="entry name" value="P-loop_NTPase"/>
</dbReference>
<dbReference type="PANTHER" id="PTHR46743">
    <property type="entry name" value="TEICHOIC ACIDS EXPORT ATP-BINDING PROTEIN TAGH"/>
    <property type="match status" value="1"/>
</dbReference>
<dbReference type="SMART" id="SM00382">
    <property type="entry name" value="AAA"/>
    <property type="match status" value="1"/>
</dbReference>
<dbReference type="Gene3D" id="3.40.50.300">
    <property type="entry name" value="P-loop containing nucleotide triphosphate hydrolases"/>
    <property type="match status" value="1"/>
</dbReference>
<dbReference type="InterPro" id="IPR003439">
    <property type="entry name" value="ABC_transporter-like_ATP-bd"/>
</dbReference>
<dbReference type="RefSeq" id="WP_345244864.1">
    <property type="nucleotide sequence ID" value="NZ_BAABHD010000030.1"/>
</dbReference>
<dbReference type="Proteomes" id="UP001501175">
    <property type="component" value="Unassembled WGS sequence"/>
</dbReference>
<gene>
    <name evidence="6" type="ORF">GCM10023189_31920</name>
</gene>
<evidence type="ECO:0000313" key="6">
    <source>
        <dbReference type="EMBL" id="GAA4458923.1"/>
    </source>
</evidence>
<comment type="caution">
    <text evidence="6">The sequence shown here is derived from an EMBL/GenBank/DDBJ whole genome shotgun (WGS) entry which is preliminary data.</text>
</comment>
<dbReference type="PANTHER" id="PTHR46743:SF2">
    <property type="entry name" value="TEICHOIC ACIDS EXPORT ATP-BINDING PROTEIN TAGH"/>
    <property type="match status" value="1"/>
</dbReference>
<sequence length="400" mass="45424">MKPIIEVRNLSKKYRVGERDRYLALRDVLSNPFRAVSKRVKQQWEDAEFWALKDITFDIYPGESIGIIGRNGAGKSTLLKILSKITPPTKGWITCRGRVASLLEVGTGFHPELTGRENIFLNGSILGLRKWEIEDQFDAIVDFSGVEYFLDTPLKRYSSGMQLRLAFAVAAHLEPEILVIDEVLAVGDAEFQKRCMGKMDEVSKSGRTVLFVSHNTGALRNLCAKSILLENGKIVSQDNTSIVIDKYLQNNLAKEALYESKITKSSDLFFKKITICDENGNRKGIFLHDEPIYISFNIGFNVSQEKHDYNIFLLVLSSDKSKVFAAESGVIRKENMIIRIEREFLVRGRYTIKAFIHKPQVVQIDIVDDVCTFEVVDNGSKLNVHGDYDYGKVFGKYTWL</sequence>
<evidence type="ECO:0000256" key="4">
    <source>
        <dbReference type="ARBA" id="ARBA00022840"/>
    </source>
</evidence>
<dbReference type="SUPFAM" id="SSF52540">
    <property type="entry name" value="P-loop containing nucleoside triphosphate hydrolases"/>
    <property type="match status" value="1"/>
</dbReference>
<comment type="similarity">
    <text evidence="1">Belongs to the ABC transporter superfamily.</text>
</comment>
<evidence type="ECO:0000256" key="3">
    <source>
        <dbReference type="ARBA" id="ARBA00022741"/>
    </source>
</evidence>
<reference evidence="7" key="1">
    <citation type="journal article" date="2019" name="Int. J. Syst. Evol. Microbiol.">
        <title>The Global Catalogue of Microorganisms (GCM) 10K type strain sequencing project: providing services to taxonomists for standard genome sequencing and annotation.</title>
        <authorList>
            <consortium name="The Broad Institute Genomics Platform"/>
            <consortium name="The Broad Institute Genome Sequencing Center for Infectious Disease"/>
            <person name="Wu L."/>
            <person name="Ma J."/>
        </authorList>
    </citation>
    <scope>NUCLEOTIDE SEQUENCE [LARGE SCALE GENOMIC DNA]</scope>
    <source>
        <strain evidence="7">JCM 17927</strain>
    </source>
</reference>
<dbReference type="InterPro" id="IPR003593">
    <property type="entry name" value="AAA+_ATPase"/>
</dbReference>
<dbReference type="GO" id="GO:0005524">
    <property type="term" value="F:ATP binding"/>
    <property type="evidence" value="ECO:0007669"/>
    <property type="project" value="UniProtKB-KW"/>
</dbReference>
<keyword evidence="2" id="KW-0813">Transport</keyword>
<dbReference type="CDD" id="cd03220">
    <property type="entry name" value="ABC_KpsT_Wzt"/>
    <property type="match status" value="1"/>
</dbReference>
<keyword evidence="3" id="KW-0547">Nucleotide-binding</keyword>
<evidence type="ECO:0000256" key="1">
    <source>
        <dbReference type="ARBA" id="ARBA00005417"/>
    </source>
</evidence>
<organism evidence="6 7">
    <name type="scientific">Nibrella saemangeumensis</name>
    <dbReference type="NCBI Taxonomy" id="1084526"/>
    <lineage>
        <taxon>Bacteria</taxon>
        <taxon>Pseudomonadati</taxon>
        <taxon>Bacteroidota</taxon>
        <taxon>Cytophagia</taxon>
        <taxon>Cytophagales</taxon>
        <taxon>Spirosomataceae</taxon>
        <taxon>Nibrella</taxon>
    </lineage>
</organism>
<dbReference type="PROSITE" id="PS50893">
    <property type="entry name" value="ABC_TRANSPORTER_2"/>
    <property type="match status" value="1"/>
</dbReference>
<dbReference type="Pfam" id="PF00005">
    <property type="entry name" value="ABC_tran"/>
    <property type="match status" value="1"/>
</dbReference>
<evidence type="ECO:0000313" key="7">
    <source>
        <dbReference type="Proteomes" id="UP001501175"/>
    </source>
</evidence>
<dbReference type="InterPro" id="IPR015860">
    <property type="entry name" value="ABC_transpr_TagH-like"/>
</dbReference>
<dbReference type="EMBL" id="BAABHD010000030">
    <property type="protein sequence ID" value="GAA4458923.1"/>
    <property type="molecule type" value="Genomic_DNA"/>
</dbReference>
<evidence type="ECO:0000259" key="5">
    <source>
        <dbReference type="PROSITE" id="PS50893"/>
    </source>
</evidence>
<accession>A0ABP8N2W4</accession>
<name>A0ABP8N2W4_9BACT</name>
<feature type="domain" description="ABC transporter" evidence="5">
    <location>
        <begin position="23"/>
        <end position="256"/>
    </location>
</feature>
<keyword evidence="4 6" id="KW-0067">ATP-binding</keyword>
<proteinExistence type="inferred from homology"/>
<keyword evidence="7" id="KW-1185">Reference proteome</keyword>
<evidence type="ECO:0000256" key="2">
    <source>
        <dbReference type="ARBA" id="ARBA00022448"/>
    </source>
</evidence>